<dbReference type="AlphaFoldDB" id="A0A0B3VM79"/>
<dbReference type="InterPro" id="IPR054648">
    <property type="entry name" value="TudS-rel"/>
</dbReference>
<dbReference type="RefSeq" id="WP_039678952.1">
    <property type="nucleotide sequence ID" value="NZ_JAXECK010000018.1"/>
</dbReference>
<name>A0A0B3VM79_9FIRM</name>
<comment type="caution">
    <text evidence="1">The sequence shown here is derived from an EMBL/GenBank/DDBJ whole genome shotgun (WGS) entry which is preliminary data.</text>
</comment>
<dbReference type="Proteomes" id="UP000031189">
    <property type="component" value="Unassembled WGS sequence"/>
</dbReference>
<evidence type="ECO:0000313" key="1">
    <source>
        <dbReference type="EMBL" id="KHS57891.1"/>
    </source>
</evidence>
<reference evidence="1 2" key="1">
    <citation type="submission" date="2014-12" db="EMBL/GenBank/DDBJ databases">
        <title>Draft genome sequence of Terrisporobacter sp. 08-306576, isolated from the blood culture of a bacteremia patient.</title>
        <authorList>
            <person name="Lund L.C."/>
            <person name="Sydenham T.V."/>
            <person name="Hogh S.V."/>
            <person name="Skov M.N."/>
            <person name="Kemp M."/>
            <person name="Justesen U.S."/>
        </authorList>
    </citation>
    <scope>NUCLEOTIDE SEQUENCE [LARGE SCALE GENOMIC DNA]</scope>
    <source>
        <strain evidence="1 2">08-306576</strain>
    </source>
</reference>
<evidence type="ECO:0000313" key="2">
    <source>
        <dbReference type="Proteomes" id="UP000031189"/>
    </source>
</evidence>
<proteinExistence type="predicted"/>
<gene>
    <name evidence="1" type="ORF">QX51_05735</name>
</gene>
<dbReference type="OrthoDB" id="5420310at2"/>
<dbReference type="STRING" id="1577792.QX51_05735"/>
<organism evidence="1 2">
    <name type="scientific">Terrisporobacter othiniensis</name>
    <dbReference type="NCBI Taxonomy" id="1577792"/>
    <lineage>
        <taxon>Bacteria</taxon>
        <taxon>Bacillati</taxon>
        <taxon>Bacillota</taxon>
        <taxon>Clostridia</taxon>
        <taxon>Peptostreptococcales</taxon>
        <taxon>Peptostreptococcaceae</taxon>
        <taxon>Terrisporobacter</taxon>
    </lineage>
</organism>
<dbReference type="NCBIfam" id="NF045597">
    <property type="entry name" value="TudS_rel_CD3072"/>
    <property type="match status" value="1"/>
</dbReference>
<accession>A0A0B3VM79</accession>
<keyword evidence="2" id="KW-1185">Reference proteome</keyword>
<dbReference type="EMBL" id="JWHR01000061">
    <property type="protein sequence ID" value="KHS57891.1"/>
    <property type="molecule type" value="Genomic_DNA"/>
</dbReference>
<protein>
    <submittedName>
        <fullName evidence="1">Uncharacterized protein</fullName>
    </submittedName>
</protein>
<sequence length="180" mass="20784">MKRILVVTHCILNRASKVKSYNVEEINEENELRKELLKEVFEKDIELLQLPCPEFTMYGAKRWGHVKDQFDNPFFRNHCKNILNPVIDQLIEYYSNKEKFQVIGIVAIDGSPSCGYNFTCKGNYGGELGGCTTLNEKIESIILENESGVFMEELKKLLNDNSISIPIRTLKDEITYLKKL</sequence>